<evidence type="ECO:0000256" key="1">
    <source>
        <dbReference type="ARBA" id="ARBA00004651"/>
    </source>
</evidence>
<dbReference type="EMBL" id="QWLM01000004">
    <property type="protein sequence ID" value="RHW46746.1"/>
    <property type="molecule type" value="Genomic_DNA"/>
</dbReference>
<feature type="transmembrane region" description="Helical" evidence="6">
    <location>
        <begin position="207"/>
        <end position="231"/>
    </location>
</feature>
<name>A0A417Z7Y3_9MICO</name>
<feature type="transmembrane region" description="Helical" evidence="6">
    <location>
        <begin position="64"/>
        <end position="90"/>
    </location>
</feature>
<feature type="transmembrane region" description="Helical" evidence="6">
    <location>
        <begin position="130"/>
        <end position="147"/>
    </location>
</feature>
<sequence length="270" mass="28193">MLTHDVAEQAAEEADVVTQRLGLGAVRVGRDEVQWFGHAHQYAESGGRHDGASSRRSVPYDGPVISTVVTALGLGLAAGISPGPLLVLVVTATLRGGLRRGLAVACVPLLSDAVVVGVTLLALGRMPTSWLAWLGVVGGIAVAAVGVQTMREARSESLALGAGAPRRTGRDEVRRAIALNLVSPHPWISWLTFLGPLTVTAWRSSPAAAIAFVAVFYLMLVGAKAVLAVLVSRGRDRLTDTGYRRAVVLAGWALVALGLVMAVEFATKLV</sequence>
<accession>A0A417Z7Y3</accession>
<evidence type="ECO:0000256" key="5">
    <source>
        <dbReference type="ARBA" id="ARBA00023136"/>
    </source>
</evidence>
<keyword evidence="5 6" id="KW-0472">Membrane</keyword>
<dbReference type="PANTHER" id="PTHR30086:SF20">
    <property type="entry name" value="ARGININE EXPORTER PROTEIN ARGO-RELATED"/>
    <property type="match status" value="1"/>
</dbReference>
<dbReference type="Pfam" id="PF01810">
    <property type="entry name" value="LysE"/>
    <property type="match status" value="1"/>
</dbReference>
<dbReference type="Proteomes" id="UP000285376">
    <property type="component" value="Unassembled WGS sequence"/>
</dbReference>
<feature type="transmembrane region" description="Helical" evidence="6">
    <location>
        <begin position="243"/>
        <end position="263"/>
    </location>
</feature>
<keyword evidence="3 6" id="KW-0812">Transmembrane</keyword>
<dbReference type="InterPro" id="IPR001123">
    <property type="entry name" value="LeuE-type"/>
</dbReference>
<feature type="transmembrane region" description="Helical" evidence="6">
    <location>
        <begin position="102"/>
        <end position="124"/>
    </location>
</feature>
<reference evidence="7 8" key="1">
    <citation type="submission" date="2018-08" db="EMBL/GenBank/DDBJ databases">
        <title>Whole genome sequence analysis of Dermacoccus abyssi bacteria isolated from Deep Mariana trench Micromonospora spp reveals genes involved in the environmental adaptation and production of secondary metabolites.</title>
        <authorList>
            <person name="Abdel-Mageed W.M."/>
            <person name="Lehri B."/>
            <person name="Nouioui I."/>
            <person name="Goodfellow I."/>
            <person name="Jaspars M."/>
            <person name="Karlyshev A."/>
        </authorList>
    </citation>
    <scope>NUCLEOTIDE SEQUENCE [LARGE SCALE GENOMIC DNA]</scope>
    <source>
        <strain evidence="7 8">MT1.1</strain>
    </source>
</reference>
<comment type="subcellular location">
    <subcellularLocation>
        <location evidence="1">Cell membrane</location>
        <topology evidence="1">Multi-pass membrane protein</topology>
    </subcellularLocation>
</comment>
<protein>
    <submittedName>
        <fullName evidence="7">LysE family translocator</fullName>
    </submittedName>
</protein>
<keyword evidence="4 6" id="KW-1133">Transmembrane helix</keyword>
<dbReference type="PANTHER" id="PTHR30086">
    <property type="entry name" value="ARGININE EXPORTER PROTEIN ARGO"/>
    <property type="match status" value="1"/>
</dbReference>
<dbReference type="GO" id="GO:0015171">
    <property type="term" value="F:amino acid transmembrane transporter activity"/>
    <property type="evidence" value="ECO:0007669"/>
    <property type="project" value="TreeGrafter"/>
</dbReference>
<evidence type="ECO:0000313" key="8">
    <source>
        <dbReference type="Proteomes" id="UP000285376"/>
    </source>
</evidence>
<evidence type="ECO:0000256" key="6">
    <source>
        <dbReference type="SAM" id="Phobius"/>
    </source>
</evidence>
<keyword evidence="2" id="KW-1003">Cell membrane</keyword>
<evidence type="ECO:0000256" key="4">
    <source>
        <dbReference type="ARBA" id="ARBA00022989"/>
    </source>
</evidence>
<proteinExistence type="predicted"/>
<evidence type="ECO:0000256" key="3">
    <source>
        <dbReference type="ARBA" id="ARBA00022692"/>
    </source>
</evidence>
<comment type="caution">
    <text evidence="7">The sequence shown here is derived from an EMBL/GenBank/DDBJ whole genome shotgun (WGS) entry which is preliminary data.</text>
</comment>
<gene>
    <name evidence="7" type="ORF">D1832_04585</name>
</gene>
<dbReference type="AlphaFoldDB" id="A0A417Z7Y3"/>
<organism evidence="7 8">
    <name type="scientific">Dermacoccus abyssi</name>
    <dbReference type="NCBI Taxonomy" id="322596"/>
    <lineage>
        <taxon>Bacteria</taxon>
        <taxon>Bacillati</taxon>
        <taxon>Actinomycetota</taxon>
        <taxon>Actinomycetes</taxon>
        <taxon>Micrococcales</taxon>
        <taxon>Dermacoccaceae</taxon>
        <taxon>Dermacoccus</taxon>
    </lineage>
</organism>
<feature type="transmembrane region" description="Helical" evidence="6">
    <location>
        <begin position="176"/>
        <end position="195"/>
    </location>
</feature>
<evidence type="ECO:0000313" key="7">
    <source>
        <dbReference type="EMBL" id="RHW46746.1"/>
    </source>
</evidence>
<evidence type="ECO:0000256" key="2">
    <source>
        <dbReference type="ARBA" id="ARBA00022475"/>
    </source>
</evidence>
<dbReference type="GO" id="GO:0005886">
    <property type="term" value="C:plasma membrane"/>
    <property type="evidence" value="ECO:0007669"/>
    <property type="project" value="UniProtKB-SubCell"/>
</dbReference>